<name>A0A545APX9_9ACTN</name>
<keyword evidence="2" id="KW-0489">Methyltransferase</keyword>
<dbReference type="InterPro" id="IPR006764">
    <property type="entry name" value="SAM_dep_MeTrfase_SAV2177_type"/>
</dbReference>
<protein>
    <submittedName>
        <fullName evidence="2">SAM-dependent methyltransferase</fullName>
    </submittedName>
</protein>
<dbReference type="Gene3D" id="3.40.50.150">
    <property type="entry name" value="Vaccinia Virus protein VP39"/>
    <property type="match status" value="1"/>
</dbReference>
<accession>A0A545APX9</accession>
<proteinExistence type="predicted"/>
<dbReference type="InterPro" id="IPR029063">
    <property type="entry name" value="SAM-dependent_MTases_sf"/>
</dbReference>
<dbReference type="EMBL" id="VIRS01000013">
    <property type="protein sequence ID" value="TQS43366.1"/>
    <property type="molecule type" value="Genomic_DNA"/>
</dbReference>
<keyword evidence="2" id="KW-0808">Transferase</keyword>
<organism evidence="2 3">
    <name type="scientific">Cryptosporangium phraense</name>
    <dbReference type="NCBI Taxonomy" id="2593070"/>
    <lineage>
        <taxon>Bacteria</taxon>
        <taxon>Bacillati</taxon>
        <taxon>Actinomycetota</taxon>
        <taxon>Actinomycetes</taxon>
        <taxon>Cryptosporangiales</taxon>
        <taxon>Cryptosporangiaceae</taxon>
        <taxon>Cryptosporangium</taxon>
    </lineage>
</organism>
<dbReference type="PIRSF" id="PIRSF017393">
    <property type="entry name" value="MTase_SAV2177"/>
    <property type="match status" value="1"/>
</dbReference>
<dbReference type="GO" id="GO:0008168">
    <property type="term" value="F:methyltransferase activity"/>
    <property type="evidence" value="ECO:0007669"/>
    <property type="project" value="UniProtKB-KW"/>
</dbReference>
<keyword evidence="3" id="KW-1185">Reference proteome</keyword>
<dbReference type="GO" id="GO:0032259">
    <property type="term" value="P:methylation"/>
    <property type="evidence" value="ECO:0007669"/>
    <property type="project" value="UniProtKB-KW"/>
</dbReference>
<evidence type="ECO:0000313" key="2">
    <source>
        <dbReference type="EMBL" id="TQS43366.1"/>
    </source>
</evidence>
<dbReference type="OrthoDB" id="3216820at2"/>
<dbReference type="Pfam" id="PF04672">
    <property type="entry name" value="Methyltransf_19"/>
    <property type="match status" value="1"/>
</dbReference>
<dbReference type="AlphaFoldDB" id="A0A545APX9"/>
<gene>
    <name evidence="2" type="ORF">FL583_19225</name>
</gene>
<sequence length="277" mass="30755">MDGRASEKQGTMPDDDAQRLIDTSTPHAARRYDYLLGGKDNFAADRESADAALRFAPNLRTWARENRAFMHRAAAYLATAGIRQFLDVGTGIPTSPNLHEVVQGIAPDARVVYVDHDPLVLVHARALLISSAEGQTAYLQADLSDPDSILRSDEVTRTLDLTQPVGLSLIAVLHFFKDAQDPYGLVRRLIEALPSGSYLAMSHNSWDHYDADQRRLLEPAVNAEGQPRTREEFARFFDGLELVEPGVSLIHRWRRDDAANLPEDKEISAYGAVARIP</sequence>
<feature type="region of interest" description="Disordered" evidence="1">
    <location>
        <begin position="1"/>
        <end position="21"/>
    </location>
</feature>
<comment type="caution">
    <text evidence="2">The sequence shown here is derived from an EMBL/GenBank/DDBJ whole genome shotgun (WGS) entry which is preliminary data.</text>
</comment>
<evidence type="ECO:0000256" key="1">
    <source>
        <dbReference type="SAM" id="MobiDB-lite"/>
    </source>
</evidence>
<dbReference type="Proteomes" id="UP000317982">
    <property type="component" value="Unassembled WGS sequence"/>
</dbReference>
<reference evidence="2 3" key="1">
    <citation type="submission" date="2019-07" db="EMBL/GenBank/DDBJ databases">
        <title>Cryptosporangium phraense sp. nov., isolated from plant litter.</title>
        <authorList>
            <person name="Suriyachadkun C."/>
        </authorList>
    </citation>
    <scope>NUCLEOTIDE SEQUENCE [LARGE SCALE GENOMIC DNA]</scope>
    <source>
        <strain evidence="2 3">A-T 5661</strain>
    </source>
</reference>
<dbReference type="SUPFAM" id="SSF53335">
    <property type="entry name" value="S-adenosyl-L-methionine-dependent methyltransferases"/>
    <property type="match status" value="1"/>
</dbReference>
<dbReference type="InParanoid" id="A0A545APX9"/>
<evidence type="ECO:0000313" key="3">
    <source>
        <dbReference type="Proteomes" id="UP000317982"/>
    </source>
</evidence>